<dbReference type="AlphaFoldDB" id="A0A0P1IM16"/>
<dbReference type="RefSeq" id="WP_058313665.1">
    <property type="nucleotide sequence ID" value="NZ_CYTO01000004.1"/>
</dbReference>
<evidence type="ECO:0008006" key="3">
    <source>
        <dbReference type="Google" id="ProtNLM"/>
    </source>
</evidence>
<dbReference type="EMBL" id="CYUE01000002">
    <property type="protein sequence ID" value="CUK24677.1"/>
    <property type="molecule type" value="Genomic_DNA"/>
</dbReference>
<accession>A0A0P1IM16</accession>
<reference evidence="2" key="1">
    <citation type="submission" date="2015-09" db="EMBL/GenBank/DDBJ databases">
        <authorList>
            <person name="Rodrigo-Torres Lidia"/>
            <person name="Arahal R.David."/>
        </authorList>
    </citation>
    <scope>NUCLEOTIDE SEQUENCE [LARGE SCALE GENOMIC DNA]</scope>
    <source>
        <strain evidence="2">CECT 5114</strain>
    </source>
</reference>
<organism evidence="1 2">
    <name type="scientific">Cognatishimia activa</name>
    <dbReference type="NCBI Taxonomy" id="1715691"/>
    <lineage>
        <taxon>Bacteria</taxon>
        <taxon>Pseudomonadati</taxon>
        <taxon>Pseudomonadota</taxon>
        <taxon>Alphaproteobacteria</taxon>
        <taxon>Rhodobacterales</taxon>
        <taxon>Paracoccaceae</taxon>
        <taxon>Cognatishimia</taxon>
    </lineage>
</organism>
<dbReference type="InterPro" id="IPR011008">
    <property type="entry name" value="Dimeric_a/b-barrel"/>
</dbReference>
<gene>
    <name evidence="1" type="ORF">TA5114_00463</name>
</gene>
<proteinExistence type="predicted"/>
<dbReference type="Gene3D" id="3.30.70.1060">
    <property type="entry name" value="Dimeric alpha+beta barrel"/>
    <property type="match status" value="1"/>
</dbReference>
<keyword evidence="2" id="KW-1185">Reference proteome</keyword>
<evidence type="ECO:0000313" key="2">
    <source>
        <dbReference type="Proteomes" id="UP000051184"/>
    </source>
</evidence>
<sequence length="104" mass="10940">MPKFIFAYHGGGMPETPEEGERVMAAWTAWYEQIGPNLADGGAPVGMSKTVTENGIEDNGGANPLSGFTLVNADSMEAALEMAKGCPIIGDRNGTVEVAECMEM</sequence>
<protein>
    <recommendedName>
        <fullName evidence="3">YCII-related domain-containing protein</fullName>
    </recommendedName>
</protein>
<dbReference type="STRING" id="1715691.TA5113_00526"/>
<dbReference type="Proteomes" id="UP000051184">
    <property type="component" value="Unassembled WGS sequence"/>
</dbReference>
<dbReference type="OrthoDB" id="5117987at2"/>
<evidence type="ECO:0000313" key="1">
    <source>
        <dbReference type="EMBL" id="CUK24677.1"/>
    </source>
</evidence>
<name>A0A0P1IM16_9RHOB</name>
<dbReference type="SUPFAM" id="SSF54909">
    <property type="entry name" value="Dimeric alpha+beta barrel"/>
    <property type="match status" value="1"/>
</dbReference>